<protein>
    <submittedName>
        <fullName evidence="1">Uncharacterized protein</fullName>
    </submittedName>
</protein>
<dbReference type="AlphaFoldDB" id="A0A8I0MZM5"/>
<dbReference type="EMBL" id="AQHF01000032">
    <property type="protein sequence ID" value="MBE0348238.1"/>
    <property type="molecule type" value="Genomic_DNA"/>
</dbReference>
<evidence type="ECO:0000313" key="1">
    <source>
        <dbReference type="EMBL" id="MBE0348238.1"/>
    </source>
</evidence>
<dbReference type="RefSeq" id="WP_192503282.1">
    <property type="nucleotide sequence ID" value="NZ_AQHF01000032.1"/>
</dbReference>
<dbReference type="Proteomes" id="UP000660708">
    <property type="component" value="Unassembled WGS sequence"/>
</dbReference>
<organism evidence="1 2">
    <name type="scientific">Pseudoalteromonas peptidolytica F12-50-A1</name>
    <dbReference type="NCBI Taxonomy" id="1315280"/>
    <lineage>
        <taxon>Bacteria</taxon>
        <taxon>Pseudomonadati</taxon>
        <taxon>Pseudomonadota</taxon>
        <taxon>Gammaproteobacteria</taxon>
        <taxon>Alteromonadales</taxon>
        <taxon>Pseudoalteromonadaceae</taxon>
        <taxon>Pseudoalteromonas</taxon>
    </lineage>
</organism>
<keyword evidence="2" id="KW-1185">Reference proteome</keyword>
<accession>A0A8I0MZM5</accession>
<reference evidence="1 2" key="1">
    <citation type="submission" date="2015-06" db="EMBL/GenBank/DDBJ databases">
        <title>Genome sequence of Pseudoalteromonas peptidolytica.</title>
        <authorList>
            <person name="Xie B.-B."/>
            <person name="Rong J.-C."/>
            <person name="Qin Q.-L."/>
            <person name="Zhang Y.-Z."/>
        </authorList>
    </citation>
    <scope>NUCLEOTIDE SEQUENCE [LARGE SCALE GENOMIC DNA]</scope>
    <source>
        <strain evidence="1 2">F12-50-A1</strain>
    </source>
</reference>
<name>A0A8I0MZM5_9GAMM</name>
<comment type="caution">
    <text evidence="1">The sequence shown here is derived from an EMBL/GenBank/DDBJ whole genome shotgun (WGS) entry which is preliminary data.</text>
</comment>
<sequence>METKQIKVLNIDHKGAARCSDYDDDCAEVTNHFKCWVGDEVLPPSDGYCPYVSGMKQN</sequence>
<evidence type="ECO:0000313" key="2">
    <source>
        <dbReference type="Proteomes" id="UP000660708"/>
    </source>
</evidence>
<proteinExistence type="predicted"/>
<gene>
    <name evidence="1" type="ORF">PPEP_a4513</name>
</gene>